<evidence type="ECO:0000313" key="1">
    <source>
        <dbReference type="EMBL" id="BBZ10680.1"/>
    </source>
</evidence>
<evidence type="ECO:0000313" key="2">
    <source>
        <dbReference type="Proteomes" id="UP000467379"/>
    </source>
</evidence>
<proteinExistence type="predicted"/>
<reference evidence="1 2" key="1">
    <citation type="journal article" date="2019" name="Emerg. Microbes Infect.">
        <title>Comprehensive subspecies identification of 175 nontuberculous mycobacteria species based on 7547 genomic profiles.</title>
        <authorList>
            <person name="Matsumoto Y."/>
            <person name="Kinjo T."/>
            <person name="Motooka D."/>
            <person name="Nabeya D."/>
            <person name="Jung N."/>
            <person name="Uechi K."/>
            <person name="Horii T."/>
            <person name="Iida T."/>
            <person name="Fujita J."/>
            <person name="Nakamura S."/>
        </authorList>
    </citation>
    <scope>NUCLEOTIDE SEQUENCE [LARGE SCALE GENOMIC DNA]</scope>
    <source>
        <strain evidence="1 2">JCM 12687</strain>
    </source>
</reference>
<accession>A0ABM7KI16</accession>
<sequence length="68" mass="7248">MPDNRNVAASSYLVGGQLRVVIDIVQGFVGVQIDADTTVSPLFQSMLELSPSQRGLGGAVYEDEVHVT</sequence>
<gene>
    <name evidence="1" type="ORF">MBRA_08750</name>
</gene>
<protein>
    <submittedName>
        <fullName evidence="1">Uncharacterized protein</fullName>
    </submittedName>
</protein>
<organism evidence="1 2">
    <name type="scientific">Mycobacterium branderi</name>
    <dbReference type="NCBI Taxonomy" id="43348"/>
    <lineage>
        <taxon>Bacteria</taxon>
        <taxon>Bacillati</taxon>
        <taxon>Actinomycetota</taxon>
        <taxon>Actinomycetes</taxon>
        <taxon>Mycobacteriales</taxon>
        <taxon>Mycobacteriaceae</taxon>
        <taxon>Mycobacterium</taxon>
    </lineage>
</organism>
<keyword evidence="2" id="KW-1185">Reference proteome</keyword>
<dbReference type="EMBL" id="AP022606">
    <property type="protein sequence ID" value="BBZ10680.1"/>
    <property type="molecule type" value="Genomic_DNA"/>
</dbReference>
<dbReference type="Proteomes" id="UP000467379">
    <property type="component" value="Chromosome"/>
</dbReference>
<name>A0ABM7KI16_9MYCO</name>